<feature type="compositionally biased region" description="Pro residues" evidence="1">
    <location>
        <begin position="826"/>
        <end position="835"/>
    </location>
</feature>
<protein>
    <submittedName>
        <fullName evidence="2">Uncharacterized protein</fullName>
    </submittedName>
</protein>
<sequence>MGFDPLTSARDPDSNFGDSQDSDIPPSVNSAISSLSLVSLLAPLTSARDPDSNFGDSQDSDIPPSVNSAISSLSLVSLLASNRDVSIAYGVRGVVPVSNRLAPNLNPRTALIRHKDIGSANLDTIPLKPILKTSRSNGATKSVTFSTTNSQVFFADDWDRSAVEVTCKLDYSDILELKQVHVPSPPTDHHVSMELSTLLSQVSLVRCPSTCDAPRNSGPFTELCITSPPPPLDSKHDASSLVVPNQSLITSPLSKANDLRRVLTPPLSPSPSNAGQSASVSMKCASSRIASESLPESTSTEVSVPLTAPVPLRRPPRMNFMGTLPKPGSESPSSILSDSSIFSAGSSTDTGSMTDILSPQEPITQAEMVPCVHRFLAASVKERKSLTSIPQAREDGLGRREPLHGNPPLGDMGGEYSQPGLDICSHGFVARPPLSEASVLPVGAGPLLTTPLSPSPHSQTASRTPLSLGGAVGVLSPEVNTKSILERPPIIPHPNFASLRVLPTSITISEGLKHIRFNGSGHIGHYFLSPSANAITPFLQRKSLVTIDLVGYSYELSQYPRQVSTGDERGSRVPMPPEDPEMVKAAKMATTIQDKIRYYSTFPLPTTIDNLQEGKPKVNDGKLKESSPGPSRQSEVFDPWEIGDLTERARYRPGPDHVGWNSQSGSGRKDWHRLGTHLPARQESVGPLTPCRCCPKLRRPSRRKRLELKPCLAVSPRSQPPSGVLIPKSHSIKGCSVGSDQGPGGHRGQLDFSDLLRGLGGFPDNSDLTNGDSFSGQCQGSGLLQGQETRSESFGEWLDSIQPTPSIPLFQPHYYPADNLSVQQPPNAPSPPVPLSPNSQPDARDPGWNSIGIAASTRIPQPQYDDGGNSTTQRPPNVPPASSLHSVNTQLDGHGSELDAGFAA</sequence>
<feature type="region of interest" description="Disordered" evidence="1">
    <location>
        <begin position="809"/>
        <end position="904"/>
    </location>
</feature>
<accession>A0A8H3DAC6</accession>
<dbReference type="EMBL" id="CAJMWY010004116">
    <property type="protein sequence ID" value="CAE6519941.1"/>
    <property type="molecule type" value="Genomic_DNA"/>
</dbReference>
<feature type="region of interest" description="Disordered" evidence="1">
    <location>
        <begin position="763"/>
        <end position="791"/>
    </location>
</feature>
<reference evidence="2" key="1">
    <citation type="submission" date="2021-01" db="EMBL/GenBank/DDBJ databases">
        <authorList>
            <person name="Kaushik A."/>
        </authorList>
    </citation>
    <scope>NUCLEOTIDE SEQUENCE</scope>
    <source>
        <strain evidence="2">AG4-RS23</strain>
    </source>
</reference>
<feature type="compositionally biased region" description="Low complexity" evidence="1">
    <location>
        <begin position="775"/>
        <end position="787"/>
    </location>
</feature>
<organism evidence="2 3">
    <name type="scientific">Rhizoctonia solani</name>
    <dbReference type="NCBI Taxonomy" id="456999"/>
    <lineage>
        <taxon>Eukaryota</taxon>
        <taxon>Fungi</taxon>
        <taxon>Dikarya</taxon>
        <taxon>Basidiomycota</taxon>
        <taxon>Agaricomycotina</taxon>
        <taxon>Agaricomycetes</taxon>
        <taxon>Cantharellales</taxon>
        <taxon>Ceratobasidiaceae</taxon>
        <taxon>Rhizoctonia</taxon>
    </lineage>
</organism>
<feature type="region of interest" description="Disordered" evidence="1">
    <location>
        <begin position="610"/>
        <end position="636"/>
    </location>
</feature>
<feature type="region of interest" description="Disordered" evidence="1">
    <location>
        <begin position="649"/>
        <end position="669"/>
    </location>
</feature>
<dbReference type="AlphaFoldDB" id="A0A8H3DAC6"/>
<evidence type="ECO:0000313" key="3">
    <source>
        <dbReference type="Proteomes" id="UP000663861"/>
    </source>
</evidence>
<evidence type="ECO:0000256" key="1">
    <source>
        <dbReference type="SAM" id="MobiDB-lite"/>
    </source>
</evidence>
<name>A0A8H3DAC6_9AGAM</name>
<comment type="caution">
    <text evidence="2">The sequence shown here is derived from an EMBL/GenBank/DDBJ whole genome shotgun (WGS) entry which is preliminary data.</text>
</comment>
<feature type="region of interest" description="Disordered" evidence="1">
    <location>
        <begin position="1"/>
        <end position="28"/>
    </location>
</feature>
<evidence type="ECO:0000313" key="2">
    <source>
        <dbReference type="EMBL" id="CAE6519941.1"/>
    </source>
</evidence>
<proteinExistence type="predicted"/>
<feature type="compositionally biased region" description="Basic and acidic residues" evidence="1">
    <location>
        <begin position="612"/>
        <end position="625"/>
    </location>
</feature>
<dbReference type="Proteomes" id="UP000663861">
    <property type="component" value="Unassembled WGS sequence"/>
</dbReference>
<gene>
    <name evidence="2" type="ORF">RDB_LOCUS153885</name>
</gene>